<accession>A0A0L8HLC5</accession>
<proteinExistence type="predicted"/>
<evidence type="ECO:0000313" key="1">
    <source>
        <dbReference type="EMBL" id="KOF90041.1"/>
    </source>
</evidence>
<dbReference type="EMBL" id="KQ417851">
    <property type="protein sequence ID" value="KOF90041.1"/>
    <property type="molecule type" value="Genomic_DNA"/>
</dbReference>
<name>A0A0L8HLC5_OCTBM</name>
<sequence>MSTLLYTHFNGPVISIAATPIVNNEINHKSQKKNNNKPTITYINERSCLSKTVLSLCVAL</sequence>
<gene>
    <name evidence="1" type="ORF">OCBIM_22011985mg</name>
</gene>
<dbReference type="AlphaFoldDB" id="A0A0L8HLC5"/>
<protein>
    <submittedName>
        <fullName evidence="1">Uncharacterized protein</fullName>
    </submittedName>
</protein>
<reference evidence="1" key="1">
    <citation type="submission" date="2015-07" db="EMBL/GenBank/DDBJ databases">
        <title>MeaNS - Measles Nucleotide Surveillance Program.</title>
        <authorList>
            <person name="Tran T."/>
            <person name="Druce J."/>
        </authorList>
    </citation>
    <scope>NUCLEOTIDE SEQUENCE</scope>
    <source>
        <strain evidence="1">UCB-OBI-ISO-001</strain>
        <tissue evidence="1">Gonad</tissue>
    </source>
</reference>
<organism evidence="1">
    <name type="scientific">Octopus bimaculoides</name>
    <name type="common">California two-spotted octopus</name>
    <dbReference type="NCBI Taxonomy" id="37653"/>
    <lineage>
        <taxon>Eukaryota</taxon>
        <taxon>Metazoa</taxon>
        <taxon>Spiralia</taxon>
        <taxon>Lophotrochozoa</taxon>
        <taxon>Mollusca</taxon>
        <taxon>Cephalopoda</taxon>
        <taxon>Coleoidea</taxon>
        <taxon>Octopodiformes</taxon>
        <taxon>Octopoda</taxon>
        <taxon>Incirrata</taxon>
        <taxon>Octopodidae</taxon>
        <taxon>Octopus</taxon>
    </lineage>
</organism>